<dbReference type="GO" id="GO:0000271">
    <property type="term" value="P:polysaccharide biosynthetic process"/>
    <property type="evidence" value="ECO:0007669"/>
    <property type="project" value="TreeGrafter"/>
</dbReference>
<dbReference type="UniPathway" id="UPA00124"/>
<comment type="similarity">
    <text evidence="1 4">Belongs to the dTDP-4-dehydrorhamnose 3,5-epimerase family.</text>
</comment>
<evidence type="ECO:0000256" key="1">
    <source>
        <dbReference type="ARBA" id="ARBA00010154"/>
    </source>
</evidence>
<feature type="active site" description="Proton donor" evidence="2">
    <location>
        <position position="131"/>
    </location>
</feature>
<comment type="subunit">
    <text evidence="4">Homodimer.</text>
</comment>
<dbReference type="RefSeq" id="WP_156193271.1">
    <property type="nucleotide sequence ID" value="NZ_CP046452.1"/>
</dbReference>
<comment type="pathway">
    <text evidence="4">Carbohydrate biosynthesis; dTDP-L-rhamnose biosynthesis.</text>
</comment>
<dbReference type="InterPro" id="IPR011051">
    <property type="entry name" value="RmlC_Cupin_sf"/>
</dbReference>
<dbReference type="PANTHER" id="PTHR21047:SF2">
    <property type="entry name" value="THYMIDINE DIPHOSPHO-4-KETO-RHAMNOSE 3,5-EPIMERASE"/>
    <property type="match status" value="1"/>
</dbReference>
<evidence type="ECO:0000256" key="4">
    <source>
        <dbReference type="RuleBase" id="RU364069"/>
    </source>
</evidence>
<gene>
    <name evidence="5" type="primary">rmlC</name>
    <name evidence="5" type="ORF">CKALI_10420</name>
</gene>
<evidence type="ECO:0000313" key="6">
    <source>
        <dbReference type="Proteomes" id="UP000427071"/>
    </source>
</evidence>
<comment type="catalytic activity">
    <reaction evidence="4">
        <text>dTDP-4-dehydro-6-deoxy-alpha-D-glucose = dTDP-4-dehydro-beta-L-rhamnose</text>
        <dbReference type="Rhea" id="RHEA:16969"/>
        <dbReference type="ChEBI" id="CHEBI:57649"/>
        <dbReference type="ChEBI" id="CHEBI:62830"/>
        <dbReference type="EC" id="5.1.3.13"/>
    </reaction>
</comment>
<evidence type="ECO:0000256" key="2">
    <source>
        <dbReference type="PIRSR" id="PIRSR600888-1"/>
    </source>
</evidence>
<evidence type="ECO:0000313" key="5">
    <source>
        <dbReference type="EMBL" id="QGU02935.1"/>
    </source>
</evidence>
<dbReference type="GO" id="GO:0019305">
    <property type="term" value="P:dTDP-rhamnose biosynthetic process"/>
    <property type="evidence" value="ECO:0007669"/>
    <property type="project" value="UniProtKB-UniRule"/>
</dbReference>
<evidence type="ECO:0000256" key="3">
    <source>
        <dbReference type="PIRSR" id="PIRSR600888-3"/>
    </source>
</evidence>
<dbReference type="Proteomes" id="UP000427071">
    <property type="component" value="Chromosome"/>
</dbReference>
<accession>A0A6B8VVJ0</accession>
<dbReference type="PANTHER" id="PTHR21047">
    <property type="entry name" value="DTDP-6-DEOXY-D-GLUCOSE-3,5 EPIMERASE"/>
    <property type="match status" value="1"/>
</dbReference>
<protein>
    <recommendedName>
        <fullName evidence="4">dTDP-4-dehydrorhamnose 3,5-epimerase</fullName>
        <ecNumber evidence="4">5.1.3.13</ecNumber>
    </recommendedName>
    <alternativeName>
        <fullName evidence="4">Thymidine diphospho-4-keto-rhamnose 3,5-epimerase</fullName>
    </alternativeName>
</protein>
<name>A0A6B8VVJ0_9CORY</name>
<dbReference type="EC" id="5.1.3.13" evidence="4"/>
<dbReference type="InterPro" id="IPR014710">
    <property type="entry name" value="RmlC-like_jellyroll"/>
</dbReference>
<dbReference type="Gene3D" id="2.60.120.10">
    <property type="entry name" value="Jelly Rolls"/>
    <property type="match status" value="1"/>
</dbReference>
<dbReference type="CDD" id="cd00438">
    <property type="entry name" value="cupin_RmlC"/>
    <property type="match status" value="1"/>
</dbReference>
<dbReference type="NCBIfam" id="TIGR01221">
    <property type="entry name" value="rmlC"/>
    <property type="match status" value="1"/>
</dbReference>
<dbReference type="AlphaFoldDB" id="A0A6B8VVJ0"/>
<sequence length="195" mass="21757">MLKPVDEVAGVFLAEPKIIPDNRGAFNEWFKATEFEKAVGYPFDLQQSNVSLSKKGVLRGLHFADVPPGQAKFVTCMSGAIWDVVFDCRVGSPTYGKWFAVELNQENRKSLYLPIGVAHGFLALEDSTVAYLVSSEYEPALEHGIDPFCAGIDWPEADYILSEKDKEAPKIDDVQLPLYEDCAGFEKMLREGWAE</sequence>
<dbReference type="EMBL" id="CP046452">
    <property type="protein sequence ID" value="QGU02935.1"/>
    <property type="molecule type" value="Genomic_DNA"/>
</dbReference>
<dbReference type="KEGG" id="ckw:CKALI_10420"/>
<dbReference type="InterPro" id="IPR000888">
    <property type="entry name" value="RmlC-like"/>
</dbReference>
<dbReference type="SUPFAM" id="SSF51182">
    <property type="entry name" value="RmlC-like cupins"/>
    <property type="match status" value="1"/>
</dbReference>
<organism evidence="5 6">
    <name type="scientific">Corynebacterium kalinowskii</name>
    <dbReference type="NCBI Taxonomy" id="2675216"/>
    <lineage>
        <taxon>Bacteria</taxon>
        <taxon>Bacillati</taxon>
        <taxon>Actinomycetota</taxon>
        <taxon>Actinomycetes</taxon>
        <taxon>Mycobacteriales</taxon>
        <taxon>Corynebacteriaceae</taxon>
        <taxon>Corynebacterium</taxon>
    </lineage>
</organism>
<dbReference type="Pfam" id="PF00908">
    <property type="entry name" value="dTDP_sugar_isom"/>
    <property type="match status" value="1"/>
</dbReference>
<reference evidence="6" key="1">
    <citation type="submission" date="2019-11" db="EMBL/GenBank/DDBJ databases">
        <title>Complete genome sequence of Corynebacterium kalinowskii 1959, a novel Corynebacterium species isolated from soil of a small paddock in Vilsendorf, Germany.</title>
        <authorList>
            <person name="Schaffert L."/>
            <person name="Ruwe M."/>
            <person name="Milse J."/>
            <person name="Hanuschka K."/>
            <person name="Ortseifen V."/>
            <person name="Droste J."/>
            <person name="Brandt D."/>
            <person name="Schlueter L."/>
            <person name="Kutter Y."/>
            <person name="Vinke S."/>
            <person name="Viehoefer P."/>
            <person name="Jacob L."/>
            <person name="Luebke N.-C."/>
            <person name="Schulte-Berndt E."/>
            <person name="Hain C."/>
            <person name="Linder M."/>
            <person name="Schmidt P."/>
            <person name="Wollenschlaeger L."/>
            <person name="Luttermann T."/>
            <person name="Thieme E."/>
            <person name="Hassa J."/>
            <person name="Haak M."/>
            <person name="Wittchen M."/>
            <person name="Mentz A."/>
            <person name="Persicke M."/>
            <person name="Busche T."/>
            <person name="Ruckert C."/>
        </authorList>
    </citation>
    <scope>NUCLEOTIDE SEQUENCE [LARGE SCALE GENOMIC DNA]</scope>
    <source>
        <strain evidence="6">1959</strain>
    </source>
</reference>
<comment type="function">
    <text evidence="4">Catalyzes the epimerization of the C3' and C5'positions of dTDP-6-deoxy-D-xylo-4-hexulose, forming dTDP-6-deoxy-L-lyxo-4-hexulose.</text>
</comment>
<feature type="site" description="Participates in a stacking interaction with the thymidine ring of dTDP-4-oxo-6-deoxyglucose" evidence="3">
    <location>
        <position position="137"/>
    </location>
</feature>
<feature type="active site" description="Proton acceptor" evidence="2">
    <location>
        <position position="62"/>
    </location>
</feature>
<keyword evidence="4 5" id="KW-0413">Isomerase</keyword>
<proteinExistence type="inferred from homology"/>
<keyword evidence="6" id="KW-1185">Reference proteome</keyword>
<dbReference type="GO" id="GO:0008830">
    <property type="term" value="F:dTDP-4-dehydrorhamnose 3,5-epimerase activity"/>
    <property type="evidence" value="ECO:0007669"/>
    <property type="project" value="UniProtKB-UniRule"/>
</dbReference>
<dbReference type="GO" id="GO:0005829">
    <property type="term" value="C:cytosol"/>
    <property type="evidence" value="ECO:0007669"/>
    <property type="project" value="TreeGrafter"/>
</dbReference>